<dbReference type="PANTHER" id="PTHR46825">
    <property type="entry name" value="D-ALANYL-D-ALANINE-CARBOXYPEPTIDASE/ENDOPEPTIDASE AMPH"/>
    <property type="match status" value="1"/>
</dbReference>
<dbReference type="PANTHER" id="PTHR46825:SF9">
    <property type="entry name" value="BETA-LACTAMASE-RELATED DOMAIN-CONTAINING PROTEIN"/>
    <property type="match status" value="1"/>
</dbReference>
<dbReference type="Pfam" id="PF00144">
    <property type="entry name" value="Beta-lactamase"/>
    <property type="match status" value="1"/>
</dbReference>
<dbReference type="InterPro" id="IPR012338">
    <property type="entry name" value="Beta-lactam/transpept-like"/>
</dbReference>
<keyword evidence="2" id="KW-0378">Hydrolase</keyword>
<reference evidence="2 3" key="1">
    <citation type="submission" date="2024-01" db="EMBL/GenBank/DDBJ databases">
        <title>The strains designed SYSU M86414 and SYSU M84420 isolated from the marine sediment in San Sha City (Hainan Province, China).</title>
        <authorList>
            <person name="Guo D."/>
        </authorList>
    </citation>
    <scope>NUCLEOTIDE SEQUENCE [LARGE SCALE GENOMIC DNA]</scope>
    <source>
        <strain evidence="2 3">SYSU M84420</strain>
    </source>
</reference>
<accession>A0ABU6ITC6</accession>
<dbReference type="InterPro" id="IPR001466">
    <property type="entry name" value="Beta-lactam-related"/>
</dbReference>
<name>A0ABU6ITC6_9FLAO</name>
<dbReference type="SUPFAM" id="SSF56601">
    <property type="entry name" value="beta-lactamase/transpeptidase-like"/>
    <property type="match status" value="1"/>
</dbReference>
<gene>
    <name evidence="2" type="ORF">VOP03_13595</name>
</gene>
<proteinExistence type="predicted"/>
<dbReference type="RefSeq" id="WP_326279274.1">
    <property type="nucleotide sequence ID" value="NZ_JAYKYV010000013.1"/>
</dbReference>
<evidence type="ECO:0000259" key="1">
    <source>
        <dbReference type="Pfam" id="PF00144"/>
    </source>
</evidence>
<feature type="domain" description="Beta-lactamase-related" evidence="1">
    <location>
        <begin position="73"/>
        <end position="371"/>
    </location>
</feature>
<dbReference type="Proteomes" id="UP001355298">
    <property type="component" value="Unassembled WGS sequence"/>
</dbReference>
<evidence type="ECO:0000313" key="3">
    <source>
        <dbReference type="Proteomes" id="UP001355298"/>
    </source>
</evidence>
<protein>
    <submittedName>
        <fullName evidence="2">Serine hydrolase domain-containing protein</fullName>
        <ecNumber evidence="2">3.1.1.103</ecNumber>
    </submittedName>
</protein>
<organism evidence="2 3">
    <name type="scientific">Flagellimonas halotolerans</name>
    <dbReference type="NCBI Taxonomy" id="3112164"/>
    <lineage>
        <taxon>Bacteria</taxon>
        <taxon>Pseudomonadati</taxon>
        <taxon>Bacteroidota</taxon>
        <taxon>Flavobacteriia</taxon>
        <taxon>Flavobacteriales</taxon>
        <taxon>Flavobacteriaceae</taxon>
        <taxon>Flagellimonas</taxon>
    </lineage>
</organism>
<dbReference type="InterPro" id="IPR050491">
    <property type="entry name" value="AmpC-like"/>
</dbReference>
<evidence type="ECO:0000313" key="2">
    <source>
        <dbReference type="EMBL" id="MEC4266385.1"/>
    </source>
</evidence>
<dbReference type="GO" id="GO:0016787">
    <property type="term" value="F:hydrolase activity"/>
    <property type="evidence" value="ECO:0007669"/>
    <property type="project" value="UniProtKB-KW"/>
</dbReference>
<comment type="caution">
    <text evidence="2">The sequence shown here is derived from an EMBL/GenBank/DDBJ whole genome shotgun (WGS) entry which is preliminary data.</text>
</comment>
<dbReference type="EC" id="3.1.1.103" evidence="2"/>
<dbReference type="EMBL" id="JAYMGW010000013">
    <property type="protein sequence ID" value="MEC4266385.1"/>
    <property type="molecule type" value="Genomic_DNA"/>
</dbReference>
<sequence>MLTLVLIELFNTAYIGNMFDYGINLQNGNSRRFIVTIIFLFLSTNISFAQVEDEKLADILDYLEELSYPEFSGVVLLAKSDSLLFEKAYGYSSIEYEVKNTVNTLFNVASITKTMTAVAALQLVDNGLLDLDAPLGKYLSDYPNPTVRDSVTSYQLLTHTAGLNNFLVDDFKDMGKLNLKAPKDYLPLFASKPLLFTPGSKYSYSAAGYVVLGLLIEKLSGESYHKYMNHNLFKKAGLKTTIAIPIDSIVKNKASGYTSYFGESAHLSKNDPYLGYANPAGFYYSTVNDIYMFFEALKNYRLISKPLTKKMMSPLVKGYYTDYGFGISVDERWEQTIIGHTGGWYGVQCELMYFEKDKITAVILSNVDTAEGEGMNKISNYIKHVLANKTIPNSN</sequence>
<dbReference type="Gene3D" id="3.40.710.10">
    <property type="entry name" value="DD-peptidase/beta-lactamase superfamily"/>
    <property type="match status" value="1"/>
</dbReference>
<keyword evidence="3" id="KW-1185">Reference proteome</keyword>